<dbReference type="Proteomes" id="UP001382904">
    <property type="component" value="Unassembled WGS sequence"/>
</dbReference>
<feature type="transmembrane region" description="Helical" evidence="1">
    <location>
        <begin position="79"/>
        <end position="111"/>
    </location>
</feature>
<protein>
    <recommendedName>
        <fullName evidence="4">DUF4190 domain-containing protein</fullName>
    </recommendedName>
</protein>
<evidence type="ECO:0000256" key="1">
    <source>
        <dbReference type="SAM" id="Phobius"/>
    </source>
</evidence>
<keyword evidence="1" id="KW-0812">Transmembrane</keyword>
<proteinExistence type="predicted"/>
<dbReference type="EMBL" id="JBBKAM010000002">
    <property type="protein sequence ID" value="MEJ8640280.1"/>
    <property type="molecule type" value="Genomic_DNA"/>
</dbReference>
<organism evidence="2 3">
    <name type="scientific">Streptomyces caledonius</name>
    <dbReference type="NCBI Taxonomy" id="3134107"/>
    <lineage>
        <taxon>Bacteria</taxon>
        <taxon>Bacillati</taxon>
        <taxon>Actinomycetota</taxon>
        <taxon>Actinomycetes</taxon>
        <taxon>Kitasatosporales</taxon>
        <taxon>Streptomycetaceae</taxon>
        <taxon>Streptomyces</taxon>
    </lineage>
</organism>
<keyword evidence="1" id="KW-1133">Transmembrane helix</keyword>
<evidence type="ECO:0008006" key="4">
    <source>
        <dbReference type="Google" id="ProtNLM"/>
    </source>
</evidence>
<accession>A0ABU8TXW6</accession>
<sequence>MNPDGAGTKGEEPPSVNRPARLSAYFALGGSALLMSFLTLYGWVFPQLTWIGAVACGLLAVVVGHVGRLRRRRDGRGMALLGIVCGWLVLLTCVVFAVVALFVFGGVAALLDRP</sequence>
<keyword evidence="1" id="KW-0472">Membrane</keyword>
<feature type="transmembrane region" description="Helical" evidence="1">
    <location>
        <begin position="50"/>
        <end position="67"/>
    </location>
</feature>
<evidence type="ECO:0000313" key="2">
    <source>
        <dbReference type="EMBL" id="MEJ8640280.1"/>
    </source>
</evidence>
<name>A0ABU8TXW6_9ACTN</name>
<gene>
    <name evidence="2" type="ORF">WKI68_00320</name>
</gene>
<keyword evidence="3" id="KW-1185">Reference proteome</keyword>
<comment type="caution">
    <text evidence="2">The sequence shown here is derived from an EMBL/GenBank/DDBJ whole genome shotgun (WGS) entry which is preliminary data.</text>
</comment>
<evidence type="ECO:0000313" key="3">
    <source>
        <dbReference type="Proteomes" id="UP001382904"/>
    </source>
</evidence>
<feature type="transmembrane region" description="Helical" evidence="1">
    <location>
        <begin position="24"/>
        <end position="44"/>
    </location>
</feature>
<reference evidence="2 3" key="1">
    <citation type="submission" date="2024-03" db="EMBL/GenBank/DDBJ databases">
        <title>Novel Streptomyces species of biotechnological and ecological value are a feature of Machair soil.</title>
        <authorList>
            <person name="Prole J.R."/>
            <person name="Goodfellow M."/>
            <person name="Allenby N."/>
            <person name="Ward A.C."/>
        </authorList>
    </citation>
    <scope>NUCLEOTIDE SEQUENCE [LARGE SCALE GENOMIC DNA]</scope>
    <source>
        <strain evidence="2 3">MS1.HAVA.3</strain>
    </source>
</reference>